<evidence type="ECO:0000313" key="3">
    <source>
        <dbReference type="Proteomes" id="UP000070366"/>
    </source>
</evidence>
<accession>A0A136Q4V2</accession>
<evidence type="ECO:0008006" key="4">
    <source>
        <dbReference type="Google" id="ProtNLM"/>
    </source>
</evidence>
<evidence type="ECO:0000256" key="1">
    <source>
        <dbReference type="SAM" id="Phobius"/>
    </source>
</evidence>
<proteinExistence type="predicted"/>
<dbReference type="PROSITE" id="PS51257">
    <property type="entry name" value="PROKAR_LIPOPROTEIN"/>
    <property type="match status" value="1"/>
</dbReference>
<dbReference type="STRING" id="626937.HMPREF3293_01425"/>
<gene>
    <name evidence="2" type="ORF">HMPREF3293_01425</name>
</gene>
<dbReference type="Proteomes" id="UP000070366">
    <property type="component" value="Unassembled WGS sequence"/>
</dbReference>
<organism evidence="2 3">
    <name type="scientific">Christensenella minuta</name>
    <dbReference type="NCBI Taxonomy" id="626937"/>
    <lineage>
        <taxon>Bacteria</taxon>
        <taxon>Bacillati</taxon>
        <taxon>Bacillota</taxon>
        <taxon>Clostridia</taxon>
        <taxon>Christensenellales</taxon>
        <taxon>Christensenellaceae</taxon>
        <taxon>Christensenella</taxon>
    </lineage>
</organism>
<feature type="transmembrane region" description="Helical" evidence="1">
    <location>
        <begin position="12"/>
        <end position="30"/>
    </location>
</feature>
<protein>
    <recommendedName>
        <fullName evidence="4">Bacterial Pleckstrin homology domain-containing protein</fullName>
    </recommendedName>
</protein>
<keyword evidence="1" id="KW-0472">Membrane</keyword>
<reference evidence="2 3" key="1">
    <citation type="submission" date="2016-02" db="EMBL/GenBank/DDBJ databases">
        <authorList>
            <person name="Wen L."/>
            <person name="He K."/>
            <person name="Yang H."/>
        </authorList>
    </citation>
    <scope>NUCLEOTIDE SEQUENCE [LARGE SCALE GENOMIC DNA]</scope>
    <source>
        <strain evidence="2 3">DSM 22607</strain>
    </source>
</reference>
<dbReference type="KEGG" id="cmiu:B1H56_12025"/>
<keyword evidence="1" id="KW-1133">Transmembrane helix</keyword>
<sequence>MEERSPKITIATILVTAIILAVVACMFVYGEQPLSVDVEKDKIVIHGMYGISVPFADVASVSLAERRIGEIIPHAARTNGYGGFGGTLRGYFSSEEAGGFMLFGSADASPMLRIVRKDATDIYIGYPDGEKTRTLYDTLRERLS</sequence>
<dbReference type="AlphaFoldDB" id="A0A136Q4V2"/>
<evidence type="ECO:0000313" key="2">
    <source>
        <dbReference type="EMBL" id="KXK65703.1"/>
    </source>
</evidence>
<keyword evidence="3" id="KW-1185">Reference proteome</keyword>
<name>A0A136Q4V2_9FIRM</name>
<dbReference type="RefSeq" id="WP_066520851.1">
    <property type="nucleotide sequence ID" value="NZ_CABMOF010000004.1"/>
</dbReference>
<comment type="caution">
    <text evidence="2">The sequence shown here is derived from an EMBL/GenBank/DDBJ whole genome shotgun (WGS) entry which is preliminary data.</text>
</comment>
<dbReference type="EMBL" id="LSZW01000057">
    <property type="protein sequence ID" value="KXK65703.1"/>
    <property type="molecule type" value="Genomic_DNA"/>
</dbReference>
<keyword evidence="1" id="KW-0812">Transmembrane</keyword>
<dbReference type="OrthoDB" id="2082701at2"/>